<proteinExistence type="predicted"/>
<evidence type="ECO:0008006" key="2">
    <source>
        <dbReference type="Google" id="ProtNLM"/>
    </source>
</evidence>
<name>A0A1D6FHR8_MAIZE</name>
<dbReference type="ExpressionAtlas" id="A0A1D6FHR8">
    <property type="expression patterns" value="baseline and differential"/>
</dbReference>
<dbReference type="InParanoid" id="A0A1D6FHR8"/>
<dbReference type="EMBL" id="CM000784">
    <property type="protein sequence ID" value="AQK91349.1"/>
    <property type="molecule type" value="Genomic_DNA"/>
</dbReference>
<gene>
    <name evidence="1" type="ORF">ZEAMMB73_Zm00001d009121</name>
</gene>
<dbReference type="InterPro" id="IPR022143">
    <property type="entry name" value="DUF3675"/>
</dbReference>
<dbReference type="Pfam" id="PF12428">
    <property type="entry name" value="DUF3675"/>
    <property type="match status" value="1"/>
</dbReference>
<dbReference type="STRING" id="4577.A0A1D6FHR8"/>
<dbReference type="AlphaFoldDB" id="A0A1D6FHR8"/>
<dbReference type="InterPro" id="IPR033275">
    <property type="entry name" value="MARCH-like"/>
</dbReference>
<evidence type="ECO:0000313" key="1">
    <source>
        <dbReference type="EMBL" id="AQK91349.1"/>
    </source>
</evidence>
<sequence>MHVCPAGPSFSSTDTACILPHSPLIRFSRDSVAVPRQQNEPEDEEEQVAAALIGASDPEYAECARAAGRSASCCRSVAVTFTIVLLLRHLVTVVTLGAANQQQFAFSLLTVYMLRASGILLPFYVAMRLICVIQQGQRQYRLHLLQEQRRHALRRLVWLQGQGQHQQPHVILVR</sequence>
<dbReference type="PANTHER" id="PTHR23012">
    <property type="entry name" value="RING/FYVE/PHD ZINC FINGER DOMAIN-CONTAINING"/>
    <property type="match status" value="1"/>
</dbReference>
<dbReference type="PANTHER" id="PTHR23012:SF180">
    <property type="entry name" value="RING_FYVE_PHD ZINC FINGER SUPERFAMILY PROTEIN"/>
    <property type="match status" value="1"/>
</dbReference>
<dbReference type="eggNOG" id="KOG1609">
    <property type="taxonomic scope" value="Eukaryota"/>
</dbReference>
<dbReference type="PaxDb" id="4577-GRMZM2G378054_P01"/>
<organism evidence="1">
    <name type="scientific">Zea mays</name>
    <name type="common">Maize</name>
    <dbReference type="NCBI Taxonomy" id="4577"/>
    <lineage>
        <taxon>Eukaryota</taxon>
        <taxon>Viridiplantae</taxon>
        <taxon>Streptophyta</taxon>
        <taxon>Embryophyta</taxon>
        <taxon>Tracheophyta</taxon>
        <taxon>Spermatophyta</taxon>
        <taxon>Magnoliopsida</taxon>
        <taxon>Liliopsida</taxon>
        <taxon>Poales</taxon>
        <taxon>Poaceae</taxon>
        <taxon>PACMAD clade</taxon>
        <taxon>Panicoideae</taxon>
        <taxon>Andropogonodae</taxon>
        <taxon>Andropogoneae</taxon>
        <taxon>Tripsacinae</taxon>
        <taxon>Zea</taxon>
    </lineage>
</organism>
<reference evidence="1" key="1">
    <citation type="submission" date="2015-12" db="EMBL/GenBank/DDBJ databases">
        <title>Update maize B73 reference genome by single molecule sequencing technologies.</title>
        <authorList>
            <consortium name="Maize Genome Sequencing Project"/>
            <person name="Ware D."/>
        </authorList>
    </citation>
    <scope>NUCLEOTIDE SEQUENCE</scope>
    <source>
        <tissue evidence="1">Seedling</tissue>
    </source>
</reference>
<accession>A0A1D6FHR8</accession>
<protein>
    <recommendedName>
        <fullName evidence="2">PIT1</fullName>
    </recommendedName>
</protein>